<organism evidence="2 3">
    <name type="scientific">Streptomonospora alba</name>
    <dbReference type="NCBI Taxonomy" id="183763"/>
    <lineage>
        <taxon>Bacteria</taxon>
        <taxon>Bacillati</taxon>
        <taxon>Actinomycetota</taxon>
        <taxon>Actinomycetes</taxon>
        <taxon>Streptosporangiales</taxon>
        <taxon>Nocardiopsidaceae</taxon>
        <taxon>Streptomonospora</taxon>
    </lineage>
</organism>
<evidence type="ECO:0008006" key="4">
    <source>
        <dbReference type="Google" id="ProtNLM"/>
    </source>
</evidence>
<gene>
    <name evidence="2" type="ORF">LP52_12715</name>
</gene>
<sequence length="369" mass="40144">MVPPARGVTGRVRRGENGSRGIHQVMRDRRSPVKWFLQRVLAALAAVLVVALGAALLVRVQFTGDPAAWAVSDGSDALWMGHAWVDGRNGEAELEKLKPRIEQGGIGDVYVHVGPLEFDGRLDPAKHPRLEGFLRMFRNELPDVRVSAWVGQRVEEGELDLGDEAVRERVVEASTRLVEAGVDGVHYNFEPVPNNDPGLIELLQLTRDRLPEDALLSSSVPTVEPLGGLAFTLGLVLPKDPFWSSGYLGRVAEHLDQVAVMSYDTGMPTEGLYGGFTARQTRVALDAVPADVHLLMGVPAYADDHAARNPEAETTAVALRGIRLGLSDGGQRRERFGTALYADFSATDGQWRSYMDGWARPDGEQAQGG</sequence>
<dbReference type="AlphaFoldDB" id="A0A0C2JAU0"/>
<evidence type="ECO:0000313" key="2">
    <source>
        <dbReference type="EMBL" id="KIH98581.1"/>
    </source>
</evidence>
<dbReference type="InterPro" id="IPR017853">
    <property type="entry name" value="GH"/>
</dbReference>
<feature type="transmembrane region" description="Helical" evidence="1">
    <location>
        <begin position="36"/>
        <end position="58"/>
    </location>
</feature>
<dbReference type="SUPFAM" id="SSF51445">
    <property type="entry name" value="(Trans)glycosidases"/>
    <property type="match status" value="1"/>
</dbReference>
<evidence type="ECO:0000256" key="1">
    <source>
        <dbReference type="SAM" id="Phobius"/>
    </source>
</evidence>
<dbReference type="Gene3D" id="3.20.20.80">
    <property type="entry name" value="Glycosidases"/>
    <property type="match status" value="1"/>
</dbReference>
<comment type="caution">
    <text evidence="2">The sequence shown here is derived from an EMBL/GenBank/DDBJ whole genome shotgun (WGS) entry which is preliminary data.</text>
</comment>
<keyword evidence="3" id="KW-1185">Reference proteome</keyword>
<proteinExistence type="predicted"/>
<name>A0A0C2JAU0_9ACTN</name>
<keyword evidence="1" id="KW-1133">Transmembrane helix</keyword>
<evidence type="ECO:0000313" key="3">
    <source>
        <dbReference type="Proteomes" id="UP000031675"/>
    </source>
</evidence>
<protein>
    <recommendedName>
        <fullName evidence="4">GH18 domain-containing protein</fullName>
    </recommendedName>
</protein>
<keyword evidence="1" id="KW-0472">Membrane</keyword>
<dbReference type="EMBL" id="JROO01000023">
    <property type="protein sequence ID" value="KIH98581.1"/>
    <property type="molecule type" value="Genomic_DNA"/>
</dbReference>
<accession>A0A0C2JAU0</accession>
<dbReference type="STRING" id="183763.LP52_12715"/>
<keyword evidence="1" id="KW-0812">Transmembrane</keyword>
<reference evidence="3" key="1">
    <citation type="journal article" date="2015" name="Chem. Biol.">
        <title>Structure, bioactivity, and resistance mechanism of streptomonomicin, an unusual lasso Peptide from an understudied halophilic actinomycete.</title>
        <authorList>
            <person name="Metelev M."/>
            <person name="Tietz J.I."/>
            <person name="Melby J.O."/>
            <person name="Blair P.M."/>
            <person name="Zhu L."/>
            <person name="Livnat I."/>
            <person name="Severinov K."/>
            <person name="Mitchell D.A."/>
        </authorList>
    </citation>
    <scope>NUCLEOTIDE SEQUENCE [LARGE SCALE GENOMIC DNA]</scope>
    <source>
        <strain evidence="3">YIM 90003</strain>
    </source>
</reference>
<dbReference type="Proteomes" id="UP000031675">
    <property type="component" value="Unassembled WGS sequence"/>
</dbReference>